<organism evidence="1">
    <name type="scientific">Amphimedon queenslandica</name>
    <name type="common">Sponge</name>
    <dbReference type="NCBI Taxonomy" id="400682"/>
    <lineage>
        <taxon>Eukaryota</taxon>
        <taxon>Metazoa</taxon>
        <taxon>Porifera</taxon>
        <taxon>Demospongiae</taxon>
        <taxon>Heteroscleromorpha</taxon>
        <taxon>Haplosclerida</taxon>
        <taxon>Niphatidae</taxon>
        <taxon>Amphimedon</taxon>
    </lineage>
</organism>
<accession>A0A1X7UX60</accession>
<reference evidence="1" key="1">
    <citation type="submission" date="2017-05" db="UniProtKB">
        <authorList>
            <consortium name="EnsemblMetazoa"/>
        </authorList>
    </citation>
    <scope>IDENTIFICATION</scope>
</reference>
<proteinExistence type="predicted"/>
<evidence type="ECO:0000313" key="1">
    <source>
        <dbReference type="EnsemblMetazoa" id="Aqu2.1.32368_001"/>
    </source>
</evidence>
<name>A0A1X7UX60_AMPQE</name>
<sequence length="81" mass="8933">MKGIPFDIQQLLVLLQNHKELVGASDVTDGLNLSEDVMSSNSQLIDQPQDMNLLDNTAFNGYLTKAIASTQHLNLLNYMIG</sequence>
<dbReference type="AlphaFoldDB" id="A0A1X7UX60"/>
<protein>
    <submittedName>
        <fullName evidence="1">Uncharacterized protein</fullName>
    </submittedName>
</protein>
<dbReference type="EnsemblMetazoa" id="Aqu2.1.32368_001">
    <property type="protein sequence ID" value="Aqu2.1.32368_001"/>
    <property type="gene ID" value="Aqu2.1.32368"/>
</dbReference>
<dbReference type="InParanoid" id="A0A1X7UX60"/>